<dbReference type="Proteomes" id="UP000291469">
    <property type="component" value="Chromosome"/>
</dbReference>
<sequence>MQVLLTADGRSEAGGTPLVVHNERLADPLDDYARAIAAVSKKRNKTEADLWEISRLEFYGSLYTNGNGPCLPAWNVLRCLQDGAKRIKRGQDVLRGVFPLTEHADLVYDGPRDPEELWKDGSFRLRKTVGVQKNRTPRTRGMFTEWSFSLPVEVDPVIFDPDTLSECWRHAGRYAGLGEMRPIYGKFLATATEWPMSQDVAVEEAAYALAMSVSAEQVQRDDQNRAERYVSPASRLVEAAAEKAKSLRGHGNGHA</sequence>
<organism evidence="1 2">
    <name type="scientific">Egibacter rhizosphaerae</name>
    <dbReference type="NCBI Taxonomy" id="1670831"/>
    <lineage>
        <taxon>Bacteria</taxon>
        <taxon>Bacillati</taxon>
        <taxon>Actinomycetota</taxon>
        <taxon>Nitriliruptoria</taxon>
        <taxon>Egibacterales</taxon>
        <taxon>Egibacteraceae</taxon>
        <taxon>Egibacter</taxon>
    </lineage>
</organism>
<evidence type="ECO:0000313" key="1">
    <source>
        <dbReference type="EMBL" id="QBI19361.1"/>
    </source>
</evidence>
<gene>
    <name evidence="1" type="ORF">ER308_07250</name>
</gene>
<dbReference type="OrthoDB" id="2373648at2"/>
<dbReference type="RefSeq" id="WP_131154358.1">
    <property type="nucleotide sequence ID" value="NZ_CP036402.1"/>
</dbReference>
<evidence type="ECO:0000313" key="2">
    <source>
        <dbReference type="Proteomes" id="UP000291469"/>
    </source>
</evidence>
<reference evidence="1 2" key="1">
    <citation type="submission" date="2019-01" db="EMBL/GenBank/DDBJ databases">
        <title>Egibacter rhizosphaerae EGI 80759T.</title>
        <authorList>
            <person name="Chen D.-D."/>
            <person name="Tian Y."/>
            <person name="Jiao J.-Y."/>
            <person name="Zhang X.-T."/>
            <person name="Zhang Y.-G."/>
            <person name="Zhang Y."/>
            <person name="Xiao M."/>
            <person name="Shu W.-S."/>
            <person name="Li W.-J."/>
        </authorList>
    </citation>
    <scope>NUCLEOTIDE SEQUENCE [LARGE SCALE GENOMIC DNA]</scope>
    <source>
        <strain evidence="1 2">EGI 80759</strain>
    </source>
</reference>
<accession>A0A411YDU0</accession>
<name>A0A411YDU0_9ACTN</name>
<protein>
    <submittedName>
        <fullName evidence="1">Uncharacterized protein</fullName>
    </submittedName>
</protein>
<dbReference type="KEGG" id="erz:ER308_07250"/>
<dbReference type="EMBL" id="CP036402">
    <property type="protein sequence ID" value="QBI19361.1"/>
    <property type="molecule type" value="Genomic_DNA"/>
</dbReference>
<proteinExistence type="predicted"/>
<keyword evidence="2" id="KW-1185">Reference proteome</keyword>
<dbReference type="AlphaFoldDB" id="A0A411YDU0"/>